<feature type="compositionally biased region" description="Low complexity" evidence="1">
    <location>
        <begin position="39"/>
        <end position="66"/>
    </location>
</feature>
<sequence length="92" mass="9565">MQLKQTQAALSSNISYASTVRAPPNICTVAIQTDPLPAPSTTTASLSTSNLSSPKTTTTTSTKTSTAITSSAPYLSAISRTLSKDEKIDKTN</sequence>
<dbReference type="EMBL" id="VSRR010005540">
    <property type="protein sequence ID" value="MPC42711.1"/>
    <property type="molecule type" value="Genomic_DNA"/>
</dbReference>
<accession>A0A5B7F6H1</accession>
<evidence type="ECO:0000313" key="3">
    <source>
        <dbReference type="Proteomes" id="UP000324222"/>
    </source>
</evidence>
<organism evidence="2 3">
    <name type="scientific">Portunus trituberculatus</name>
    <name type="common">Swimming crab</name>
    <name type="synonym">Neptunus trituberculatus</name>
    <dbReference type="NCBI Taxonomy" id="210409"/>
    <lineage>
        <taxon>Eukaryota</taxon>
        <taxon>Metazoa</taxon>
        <taxon>Ecdysozoa</taxon>
        <taxon>Arthropoda</taxon>
        <taxon>Crustacea</taxon>
        <taxon>Multicrustacea</taxon>
        <taxon>Malacostraca</taxon>
        <taxon>Eumalacostraca</taxon>
        <taxon>Eucarida</taxon>
        <taxon>Decapoda</taxon>
        <taxon>Pleocyemata</taxon>
        <taxon>Brachyura</taxon>
        <taxon>Eubrachyura</taxon>
        <taxon>Portunoidea</taxon>
        <taxon>Portunidae</taxon>
        <taxon>Portuninae</taxon>
        <taxon>Portunus</taxon>
    </lineage>
</organism>
<name>A0A5B7F6H1_PORTR</name>
<evidence type="ECO:0000313" key="2">
    <source>
        <dbReference type="EMBL" id="MPC42711.1"/>
    </source>
</evidence>
<dbReference type="AlphaFoldDB" id="A0A5B7F6H1"/>
<dbReference type="Proteomes" id="UP000324222">
    <property type="component" value="Unassembled WGS sequence"/>
</dbReference>
<proteinExistence type="predicted"/>
<reference evidence="2 3" key="1">
    <citation type="submission" date="2019-05" db="EMBL/GenBank/DDBJ databases">
        <title>Another draft genome of Portunus trituberculatus and its Hox gene families provides insights of decapod evolution.</title>
        <authorList>
            <person name="Jeong J.-H."/>
            <person name="Song I."/>
            <person name="Kim S."/>
            <person name="Choi T."/>
            <person name="Kim D."/>
            <person name="Ryu S."/>
            <person name="Kim W."/>
        </authorList>
    </citation>
    <scope>NUCLEOTIDE SEQUENCE [LARGE SCALE GENOMIC DNA]</scope>
    <source>
        <tissue evidence="2">Muscle</tissue>
    </source>
</reference>
<feature type="region of interest" description="Disordered" evidence="1">
    <location>
        <begin position="34"/>
        <end position="66"/>
    </location>
</feature>
<evidence type="ECO:0000256" key="1">
    <source>
        <dbReference type="SAM" id="MobiDB-lite"/>
    </source>
</evidence>
<protein>
    <submittedName>
        <fullName evidence="2">Uncharacterized protein</fullName>
    </submittedName>
</protein>
<gene>
    <name evidence="2" type="ORF">E2C01_036339</name>
</gene>
<comment type="caution">
    <text evidence="2">The sequence shown here is derived from an EMBL/GenBank/DDBJ whole genome shotgun (WGS) entry which is preliminary data.</text>
</comment>
<keyword evidence="3" id="KW-1185">Reference proteome</keyword>